<comment type="subcellular location">
    <subcellularLocation>
        <location evidence="1">Membrane</location>
        <topology evidence="1">Multi-pass membrane protein</topology>
    </subcellularLocation>
</comment>
<dbReference type="EMBL" id="GG662319">
    <property type="protein sequence ID" value="EAS05856.2"/>
    <property type="molecule type" value="Genomic_DNA"/>
</dbReference>
<dbReference type="OrthoDB" id="294541at2759"/>
<dbReference type="TCDB" id="2.A.18.10.4">
    <property type="family name" value="the amino acid/auxin permease (aaap) family"/>
</dbReference>
<evidence type="ECO:0000256" key="4">
    <source>
        <dbReference type="ARBA" id="ARBA00023136"/>
    </source>
</evidence>
<feature type="domain" description="Amino acid transporter transmembrane" evidence="8">
    <location>
        <begin position="130"/>
        <end position="312"/>
    </location>
</feature>
<evidence type="ECO:0000313" key="10">
    <source>
        <dbReference type="Proteomes" id="UP000009168"/>
    </source>
</evidence>
<reference evidence="10" key="1">
    <citation type="journal article" date="2006" name="PLoS Biol.">
        <title>Macronuclear genome sequence of the ciliate Tetrahymena thermophila, a model eukaryote.</title>
        <authorList>
            <person name="Eisen J.A."/>
            <person name="Coyne R.S."/>
            <person name="Wu M."/>
            <person name="Wu D."/>
            <person name="Thiagarajan M."/>
            <person name="Wortman J.R."/>
            <person name="Badger J.H."/>
            <person name="Ren Q."/>
            <person name="Amedeo P."/>
            <person name="Jones K.M."/>
            <person name="Tallon L.J."/>
            <person name="Delcher A.L."/>
            <person name="Salzberg S.L."/>
            <person name="Silva J.C."/>
            <person name="Haas B.J."/>
            <person name="Majoros W.H."/>
            <person name="Farzad M."/>
            <person name="Carlton J.M."/>
            <person name="Smith R.K. Jr."/>
            <person name="Garg J."/>
            <person name="Pearlman R.E."/>
            <person name="Karrer K.M."/>
            <person name="Sun L."/>
            <person name="Manning G."/>
            <person name="Elde N.C."/>
            <person name="Turkewitz A.P."/>
            <person name="Asai D.J."/>
            <person name="Wilkes D.E."/>
            <person name="Wang Y."/>
            <person name="Cai H."/>
            <person name="Collins K."/>
            <person name="Stewart B.A."/>
            <person name="Lee S.R."/>
            <person name="Wilamowska K."/>
            <person name="Weinberg Z."/>
            <person name="Ruzzo W.L."/>
            <person name="Wloga D."/>
            <person name="Gaertig J."/>
            <person name="Frankel J."/>
            <person name="Tsao C.-C."/>
            <person name="Gorovsky M.A."/>
            <person name="Keeling P.J."/>
            <person name="Waller R.F."/>
            <person name="Patron N.J."/>
            <person name="Cherry J.M."/>
            <person name="Stover N.A."/>
            <person name="Krieger C.J."/>
            <person name="del Toro C."/>
            <person name="Ryder H.F."/>
            <person name="Williamson S.C."/>
            <person name="Barbeau R.A."/>
            <person name="Hamilton E.P."/>
            <person name="Orias E."/>
        </authorList>
    </citation>
    <scope>NUCLEOTIDE SEQUENCE [LARGE SCALE GENOMIC DNA]</scope>
    <source>
        <strain evidence="10">SB210</strain>
    </source>
</reference>
<feature type="transmembrane region" description="Helical" evidence="7">
    <location>
        <begin position="25"/>
        <end position="47"/>
    </location>
</feature>
<accession>Q24DJ2</accession>
<feature type="transmembrane region" description="Helical" evidence="7">
    <location>
        <begin position="255"/>
        <end position="276"/>
    </location>
</feature>
<feature type="transmembrane region" description="Helical" evidence="7">
    <location>
        <begin position="187"/>
        <end position="203"/>
    </location>
</feature>
<keyword evidence="2 7" id="KW-0812">Transmembrane</keyword>
<feature type="transmembrane region" description="Helical" evidence="7">
    <location>
        <begin position="155"/>
        <end position="175"/>
    </location>
</feature>
<evidence type="ECO:0000256" key="2">
    <source>
        <dbReference type="ARBA" id="ARBA00022692"/>
    </source>
</evidence>
<evidence type="ECO:0000256" key="1">
    <source>
        <dbReference type="ARBA" id="ARBA00004141"/>
    </source>
</evidence>
<evidence type="ECO:0000256" key="5">
    <source>
        <dbReference type="ARBA" id="ARBA00023180"/>
    </source>
</evidence>
<evidence type="ECO:0000256" key="3">
    <source>
        <dbReference type="ARBA" id="ARBA00022989"/>
    </source>
</evidence>
<feature type="transmembrane region" description="Helical" evidence="7">
    <location>
        <begin position="393"/>
        <end position="415"/>
    </location>
</feature>
<dbReference type="PANTHER" id="PTHR16189">
    <property type="entry name" value="TRANSMEMBRANE PROTEIN 104-RELATED"/>
    <property type="match status" value="1"/>
</dbReference>
<dbReference type="AlphaFoldDB" id="Q24DJ2"/>
<dbReference type="eggNOG" id="KOG3832">
    <property type="taxonomic scope" value="Eukaryota"/>
</dbReference>
<feature type="transmembrane region" description="Helical" evidence="7">
    <location>
        <begin position="350"/>
        <end position="372"/>
    </location>
</feature>
<feature type="transmembrane region" description="Helical" evidence="7">
    <location>
        <begin position="53"/>
        <end position="74"/>
    </location>
</feature>
<keyword evidence="4 7" id="KW-0472">Membrane</keyword>
<comment type="similarity">
    <text evidence="6">Belongs to the TMEM104 family.</text>
</comment>
<dbReference type="RefSeq" id="XP_001026101.2">
    <property type="nucleotide sequence ID" value="XM_001026101.2"/>
</dbReference>
<evidence type="ECO:0000259" key="8">
    <source>
        <dbReference type="Pfam" id="PF01490"/>
    </source>
</evidence>
<sequence>MSGEENENLLPVEEKKNNSNKLSSLTVFNTAFNVLLGAGPILVPPVFQEPGIALAFIFIILITFISFICSEFVIETMSLLTAIRAKERQEQELQSKLIFPQDSGVKSLSEQTISQDQNNYEITEESFLLKEPIEYSQMGLEIYGKLGQGITATGLVVYLIGVLSSKTIMIGNILSKTFKDVSFLNSTYPWMISFLACSIIFSFSNVQKTKTLQNVIVVVRFLTIAALLIGSFQIAGKTSFHNLNENHTYFDFDNFSSFFGDLQFALLMHHAIPSMFYSIENQKNIKKVSFAAFGIGSLSIVLLSIFGVMAFGKCLDAEKGHNNSECVGLGYATGSSYFNSYFQGIGDADWAFYISSFYIFLNVAAFPVLIITCRNNLMKFLAKDKIPAISYKITKWTIFFTLLIAGPIFAISLTVKNIQIVLDWVSGIFGSMLINLFPSSFVIYARIKAERLGISQDKNIHKSIIKNKYLPYGTFAFGCVLLVYTVYNNFKKYT</sequence>
<name>Q24DJ2_TETTS</name>
<dbReference type="InParanoid" id="Q24DJ2"/>
<dbReference type="PANTHER" id="PTHR16189:SF0">
    <property type="entry name" value="TRANSMEMBRANE PROTEIN 104"/>
    <property type="match status" value="1"/>
</dbReference>
<dbReference type="HOGENOM" id="CLU_525320_0_0_1"/>
<dbReference type="Pfam" id="PF01490">
    <property type="entry name" value="Aa_trans"/>
    <property type="match status" value="1"/>
</dbReference>
<organism evidence="9 10">
    <name type="scientific">Tetrahymena thermophila (strain SB210)</name>
    <dbReference type="NCBI Taxonomy" id="312017"/>
    <lineage>
        <taxon>Eukaryota</taxon>
        <taxon>Sar</taxon>
        <taxon>Alveolata</taxon>
        <taxon>Ciliophora</taxon>
        <taxon>Intramacronucleata</taxon>
        <taxon>Oligohymenophorea</taxon>
        <taxon>Hymenostomatida</taxon>
        <taxon>Tetrahymenina</taxon>
        <taxon>Tetrahymenidae</taxon>
        <taxon>Tetrahymena</taxon>
    </lineage>
</organism>
<gene>
    <name evidence="9" type="ORF">TTHERM_00971810</name>
</gene>
<dbReference type="GO" id="GO:0016020">
    <property type="term" value="C:membrane"/>
    <property type="evidence" value="ECO:0007669"/>
    <property type="project" value="UniProtKB-SubCell"/>
</dbReference>
<feature type="transmembrane region" description="Helical" evidence="7">
    <location>
        <begin position="468"/>
        <end position="487"/>
    </location>
</feature>
<dbReference type="GeneID" id="7834166"/>
<keyword evidence="5" id="KW-0325">Glycoprotein</keyword>
<protein>
    <submittedName>
        <fullName evidence="9">Transmembrane amino acid transporter protein</fullName>
    </submittedName>
</protein>
<dbReference type="KEGG" id="tet:TTHERM_00971810"/>
<keyword evidence="10" id="KW-1185">Reference proteome</keyword>
<feature type="transmembrane region" description="Helical" evidence="7">
    <location>
        <begin position="215"/>
        <end position="235"/>
    </location>
</feature>
<evidence type="ECO:0000256" key="7">
    <source>
        <dbReference type="SAM" id="Phobius"/>
    </source>
</evidence>
<dbReference type="Proteomes" id="UP000009168">
    <property type="component" value="Unassembled WGS sequence"/>
</dbReference>
<dbReference type="InterPro" id="IPR013057">
    <property type="entry name" value="AA_transpt_TM"/>
</dbReference>
<keyword evidence="3 7" id="KW-1133">Transmembrane helix</keyword>
<proteinExistence type="inferred from homology"/>
<evidence type="ECO:0000256" key="6">
    <source>
        <dbReference type="ARBA" id="ARBA00038166"/>
    </source>
</evidence>
<evidence type="ECO:0000313" key="9">
    <source>
        <dbReference type="EMBL" id="EAS05856.2"/>
    </source>
</evidence>
<feature type="transmembrane region" description="Helical" evidence="7">
    <location>
        <begin position="427"/>
        <end position="447"/>
    </location>
</feature>
<feature type="transmembrane region" description="Helical" evidence="7">
    <location>
        <begin position="288"/>
        <end position="311"/>
    </location>
</feature>